<dbReference type="Pfam" id="PF06580">
    <property type="entry name" value="His_kinase"/>
    <property type="match status" value="1"/>
</dbReference>
<dbReference type="InterPro" id="IPR050640">
    <property type="entry name" value="Bact_2-comp_sensor_kinase"/>
</dbReference>
<evidence type="ECO:0000256" key="1">
    <source>
        <dbReference type="SAM" id="Phobius"/>
    </source>
</evidence>
<dbReference type="GO" id="GO:0000155">
    <property type="term" value="F:phosphorelay sensor kinase activity"/>
    <property type="evidence" value="ECO:0007669"/>
    <property type="project" value="InterPro"/>
</dbReference>
<dbReference type="GO" id="GO:0016020">
    <property type="term" value="C:membrane"/>
    <property type="evidence" value="ECO:0007669"/>
    <property type="project" value="InterPro"/>
</dbReference>
<protein>
    <submittedName>
        <fullName evidence="3">Histidine kinase</fullName>
    </submittedName>
</protein>
<keyword evidence="3" id="KW-0418">Kinase</keyword>
<keyword evidence="4" id="KW-1185">Reference proteome</keyword>
<keyword evidence="3" id="KW-0808">Transferase</keyword>
<evidence type="ECO:0000313" key="4">
    <source>
        <dbReference type="Proteomes" id="UP000501802"/>
    </source>
</evidence>
<evidence type="ECO:0000259" key="2">
    <source>
        <dbReference type="Pfam" id="PF06580"/>
    </source>
</evidence>
<feature type="transmembrane region" description="Helical" evidence="1">
    <location>
        <begin position="12"/>
        <end position="35"/>
    </location>
</feature>
<dbReference type="KEGG" id="spib:G8759_20590"/>
<proteinExistence type="predicted"/>
<reference evidence="3 4" key="1">
    <citation type="submission" date="2020-03" db="EMBL/GenBank/DDBJ databases">
        <authorList>
            <person name="Kim M.K."/>
        </authorList>
    </citation>
    <scope>NUCLEOTIDE SEQUENCE [LARGE SCALE GENOMIC DNA]</scope>
    <source>
        <strain evidence="3 4">BT328</strain>
    </source>
</reference>
<organism evidence="3 4">
    <name type="scientific">Spirosoma aureum</name>
    <dbReference type="NCBI Taxonomy" id="2692134"/>
    <lineage>
        <taxon>Bacteria</taxon>
        <taxon>Pseudomonadati</taxon>
        <taxon>Bacteroidota</taxon>
        <taxon>Cytophagia</taxon>
        <taxon>Cytophagales</taxon>
        <taxon>Cytophagaceae</taxon>
        <taxon>Spirosoma</taxon>
    </lineage>
</organism>
<gene>
    <name evidence="3" type="ORF">G8759_20590</name>
</gene>
<keyword evidence="1" id="KW-0472">Membrane</keyword>
<dbReference type="PANTHER" id="PTHR34220">
    <property type="entry name" value="SENSOR HISTIDINE KINASE YPDA"/>
    <property type="match status" value="1"/>
</dbReference>
<accession>A0A6G9ARD6</accession>
<feature type="transmembrane region" description="Helical" evidence="1">
    <location>
        <begin position="84"/>
        <end position="105"/>
    </location>
</feature>
<sequence>MKFLAYSRYDWLLQIIVLPLYISILNWLLIGHAYWQSWPTFALATGIVLADSFLNWYVNNSIALKINQLHPDPQEYVVRAFRRFMACSISSMLHTTVLFFLYWLMAMPGFEPTLTRLGLALLFTTIIVAIVVITYESMDTFGNWQQSRKEVDTLSKAQLQAQLDTLRQQVNPHFLFNSLNSLISLIGEDPGKAEAFAEELSTVYRYLLRSNENPLTPLADELAFIQSYYHLLKTRHGDALTLVTQIQPGSEAMHLPPLTLQLLVENAVKHNIILPEQPLTIRLTTNEQSQLIVSNNLQRKPSRVLSNGVGLTNILTKYQILGKPSPTIEEDAIEFRVKVPLV</sequence>
<feature type="transmembrane region" description="Helical" evidence="1">
    <location>
        <begin position="117"/>
        <end position="135"/>
    </location>
</feature>
<dbReference type="InterPro" id="IPR010559">
    <property type="entry name" value="Sig_transdc_His_kin_internal"/>
</dbReference>
<name>A0A6G9ARD6_9BACT</name>
<dbReference type="Proteomes" id="UP000501802">
    <property type="component" value="Chromosome"/>
</dbReference>
<keyword evidence="1" id="KW-1133">Transmembrane helix</keyword>
<keyword evidence="1" id="KW-0812">Transmembrane</keyword>
<feature type="domain" description="Signal transduction histidine kinase internal region" evidence="2">
    <location>
        <begin position="161"/>
        <end position="240"/>
    </location>
</feature>
<feature type="transmembrane region" description="Helical" evidence="1">
    <location>
        <begin position="41"/>
        <end position="58"/>
    </location>
</feature>
<dbReference type="EMBL" id="CP050063">
    <property type="protein sequence ID" value="QIP14845.1"/>
    <property type="molecule type" value="Genomic_DNA"/>
</dbReference>
<dbReference type="PANTHER" id="PTHR34220:SF7">
    <property type="entry name" value="SENSOR HISTIDINE KINASE YPDA"/>
    <property type="match status" value="1"/>
</dbReference>
<dbReference type="RefSeq" id="WP_167211721.1">
    <property type="nucleotide sequence ID" value="NZ_CP050063.1"/>
</dbReference>
<evidence type="ECO:0000313" key="3">
    <source>
        <dbReference type="EMBL" id="QIP14845.1"/>
    </source>
</evidence>
<dbReference type="AlphaFoldDB" id="A0A6G9ARD6"/>